<comment type="caution">
    <text evidence="2">The sequence shown here is derived from an EMBL/GenBank/DDBJ whole genome shotgun (WGS) entry which is preliminary data.</text>
</comment>
<dbReference type="EMBL" id="SRJD01000012">
    <property type="protein sequence ID" value="TGA97686.1"/>
    <property type="molecule type" value="Genomic_DNA"/>
</dbReference>
<dbReference type="PROSITE" id="PS51186">
    <property type="entry name" value="GNAT"/>
    <property type="match status" value="1"/>
</dbReference>
<gene>
    <name evidence="2" type="ORF">E4665_11325</name>
</gene>
<accession>A0A4Z0GL54</accession>
<evidence type="ECO:0000313" key="2">
    <source>
        <dbReference type="EMBL" id="TGA97686.1"/>
    </source>
</evidence>
<evidence type="ECO:0000259" key="1">
    <source>
        <dbReference type="PROSITE" id="PS51186"/>
    </source>
</evidence>
<dbReference type="PANTHER" id="PTHR43792:SF9">
    <property type="entry name" value="RIBOSOMAL-PROTEIN-ALANINE ACETYLTRANSFERASE"/>
    <property type="match status" value="1"/>
</dbReference>
<protein>
    <submittedName>
        <fullName evidence="2">N-acetyltransferase</fullName>
    </submittedName>
</protein>
<name>A0A4Z0GL54_9BACL</name>
<organism evidence="2 3">
    <name type="scientific">Sporolactobacillus shoreae</name>
    <dbReference type="NCBI Taxonomy" id="1465501"/>
    <lineage>
        <taxon>Bacteria</taxon>
        <taxon>Bacillati</taxon>
        <taxon>Bacillota</taxon>
        <taxon>Bacilli</taxon>
        <taxon>Bacillales</taxon>
        <taxon>Sporolactobacillaceae</taxon>
        <taxon>Sporolactobacillus</taxon>
    </lineage>
</organism>
<dbReference type="Gene3D" id="3.40.630.30">
    <property type="match status" value="1"/>
</dbReference>
<sequence>MCLVETERLRIRELALSDSSLIYKYSIEKTMQEELPDQVYESENEAREVIQFLTTKYRTSPQSYPLVYGVVLKTSNTLIGHVGLSEISAGIEIGYAIGMNFQGHGYATEAVGAFTEWARNSLEINTIYGIVKTSNKGSQKVLSNNHFIFKKEEFAKSFGGQYLNKVCVLSL</sequence>
<dbReference type="OrthoDB" id="9785602at2"/>
<dbReference type="AlphaFoldDB" id="A0A4Z0GL54"/>
<dbReference type="GO" id="GO:0005737">
    <property type="term" value="C:cytoplasm"/>
    <property type="evidence" value="ECO:0007669"/>
    <property type="project" value="TreeGrafter"/>
</dbReference>
<keyword evidence="3" id="KW-1185">Reference proteome</keyword>
<dbReference type="Proteomes" id="UP000298347">
    <property type="component" value="Unassembled WGS sequence"/>
</dbReference>
<dbReference type="InterPro" id="IPR051531">
    <property type="entry name" value="N-acetyltransferase"/>
</dbReference>
<dbReference type="InterPro" id="IPR000182">
    <property type="entry name" value="GNAT_dom"/>
</dbReference>
<proteinExistence type="predicted"/>
<dbReference type="PANTHER" id="PTHR43792">
    <property type="entry name" value="GNAT FAMILY, PUTATIVE (AFU_ORTHOLOGUE AFUA_3G00765)-RELATED-RELATED"/>
    <property type="match status" value="1"/>
</dbReference>
<evidence type="ECO:0000313" key="3">
    <source>
        <dbReference type="Proteomes" id="UP000298347"/>
    </source>
</evidence>
<dbReference type="SUPFAM" id="SSF55729">
    <property type="entry name" value="Acyl-CoA N-acyltransferases (Nat)"/>
    <property type="match status" value="1"/>
</dbReference>
<feature type="domain" description="N-acetyltransferase" evidence="1">
    <location>
        <begin position="26"/>
        <end position="171"/>
    </location>
</feature>
<dbReference type="Pfam" id="PF13302">
    <property type="entry name" value="Acetyltransf_3"/>
    <property type="match status" value="1"/>
</dbReference>
<dbReference type="InterPro" id="IPR016181">
    <property type="entry name" value="Acyl_CoA_acyltransferase"/>
</dbReference>
<reference evidence="2 3" key="1">
    <citation type="journal article" date="2015" name="Int. J. Syst. Evol. Microbiol.">
        <title>Sporolactobacillus shoreae sp. nov. and Sporolactobacillus spathodeae sp. nov., two spore-forming lactic acid bacteria isolated from tree barks in Thailand.</title>
        <authorList>
            <person name="Thamacharoensuk T."/>
            <person name="Kitahara M."/>
            <person name="Ohkuma M."/>
            <person name="Thongchul N."/>
            <person name="Tanasupawat S."/>
        </authorList>
    </citation>
    <scope>NUCLEOTIDE SEQUENCE [LARGE SCALE GENOMIC DNA]</scope>
    <source>
        <strain evidence="2 3">BK92</strain>
    </source>
</reference>
<keyword evidence="2" id="KW-0808">Transferase</keyword>
<dbReference type="GO" id="GO:0008999">
    <property type="term" value="F:protein-N-terminal-alanine acetyltransferase activity"/>
    <property type="evidence" value="ECO:0007669"/>
    <property type="project" value="TreeGrafter"/>
</dbReference>